<evidence type="ECO:0000256" key="6">
    <source>
        <dbReference type="ARBA" id="ARBA00022771"/>
    </source>
</evidence>
<comment type="caution">
    <text evidence="16">The sequence shown here is derived from an EMBL/GenBank/DDBJ whole genome shotgun (WGS) entry which is preliminary data.</text>
</comment>
<evidence type="ECO:0000256" key="3">
    <source>
        <dbReference type="ARBA" id="ARBA00022692"/>
    </source>
</evidence>
<feature type="non-terminal residue" evidence="16">
    <location>
        <position position="1"/>
    </location>
</feature>
<feature type="domain" description="RING-type" evidence="15">
    <location>
        <begin position="662"/>
        <end position="869"/>
    </location>
</feature>
<keyword evidence="8" id="KW-0862">Zinc</keyword>
<dbReference type="InterPro" id="IPR044066">
    <property type="entry name" value="TRIAD_supradom"/>
</dbReference>
<dbReference type="GO" id="GO:0016740">
    <property type="term" value="F:transferase activity"/>
    <property type="evidence" value="ECO:0007669"/>
    <property type="project" value="UniProtKB-KW"/>
</dbReference>
<keyword evidence="3 13" id="KW-0812">Transmembrane</keyword>
<keyword evidence="9 13" id="KW-1133">Transmembrane helix</keyword>
<reference evidence="16" key="1">
    <citation type="submission" date="2018-07" db="EMBL/GenBank/DDBJ databases">
        <title>Annotation of Aphanomyces astaci genome assembly.</title>
        <authorList>
            <person name="Studholme D.J."/>
        </authorList>
    </citation>
    <scope>NUCLEOTIDE SEQUENCE [LARGE SCALE GENOMIC DNA]</scope>
    <source>
        <strain evidence="16">Pc</strain>
    </source>
</reference>
<dbReference type="Pfam" id="PF22191">
    <property type="entry name" value="IBR_1"/>
    <property type="match status" value="1"/>
</dbReference>
<feature type="transmembrane region" description="Helical" evidence="13">
    <location>
        <begin position="449"/>
        <end position="474"/>
    </location>
</feature>
<dbReference type="Proteomes" id="UP000284702">
    <property type="component" value="Unassembled WGS sequence"/>
</dbReference>
<evidence type="ECO:0000256" key="13">
    <source>
        <dbReference type="SAM" id="Phobius"/>
    </source>
</evidence>
<keyword evidence="2" id="KW-0808">Transferase</keyword>
<accession>A0A425DBQ0</accession>
<comment type="subcellular location">
    <subcellularLocation>
        <location evidence="1">Membrane</location>
        <topology evidence="1">Multi-pass membrane protein</topology>
    </subcellularLocation>
</comment>
<proteinExistence type="predicted"/>
<feature type="transmembrane region" description="Helical" evidence="13">
    <location>
        <begin position="412"/>
        <end position="429"/>
    </location>
</feature>
<feature type="region of interest" description="Disordered" evidence="12">
    <location>
        <begin position="543"/>
        <end position="574"/>
    </location>
</feature>
<dbReference type="Pfam" id="PF19422">
    <property type="entry name" value="Ariadne"/>
    <property type="match status" value="1"/>
</dbReference>
<feature type="transmembrane region" description="Helical" evidence="13">
    <location>
        <begin position="257"/>
        <end position="279"/>
    </location>
</feature>
<feature type="transmembrane region" description="Helical" evidence="13">
    <location>
        <begin position="346"/>
        <end position="364"/>
    </location>
</feature>
<name>A0A425DBQ0_APHAT</name>
<dbReference type="VEuPathDB" id="FungiDB:H257_05045"/>
<feature type="transmembrane region" description="Helical" evidence="13">
    <location>
        <begin position="370"/>
        <end position="392"/>
    </location>
</feature>
<evidence type="ECO:0000313" key="17">
    <source>
        <dbReference type="Proteomes" id="UP000284702"/>
    </source>
</evidence>
<evidence type="ECO:0000256" key="12">
    <source>
        <dbReference type="SAM" id="MobiDB-lite"/>
    </source>
</evidence>
<evidence type="ECO:0000256" key="7">
    <source>
        <dbReference type="ARBA" id="ARBA00022786"/>
    </source>
</evidence>
<dbReference type="Pfam" id="PF13520">
    <property type="entry name" value="AA_permease_2"/>
    <property type="match status" value="1"/>
</dbReference>
<evidence type="ECO:0008006" key="18">
    <source>
        <dbReference type="Google" id="ProtNLM"/>
    </source>
</evidence>
<dbReference type="InterPro" id="IPR001841">
    <property type="entry name" value="Znf_RING"/>
</dbReference>
<keyword evidence="7" id="KW-0833">Ubl conjugation pathway</keyword>
<dbReference type="InterPro" id="IPR013083">
    <property type="entry name" value="Znf_RING/FYVE/PHD"/>
</dbReference>
<dbReference type="InterPro" id="IPR047556">
    <property type="entry name" value="Rcat_RBR_TRIAD1"/>
</dbReference>
<dbReference type="Pfam" id="PF01485">
    <property type="entry name" value="IBR"/>
    <property type="match status" value="1"/>
</dbReference>
<dbReference type="FunFam" id="1.20.120.1750:FF:000022">
    <property type="entry name" value="RBR-type E3 ubiquitin transferase"/>
    <property type="match status" value="1"/>
</dbReference>
<evidence type="ECO:0000259" key="15">
    <source>
        <dbReference type="PROSITE" id="PS51873"/>
    </source>
</evidence>
<dbReference type="GO" id="GO:0008270">
    <property type="term" value="F:zinc ion binding"/>
    <property type="evidence" value="ECO:0007669"/>
    <property type="project" value="UniProtKB-KW"/>
</dbReference>
<dbReference type="Gene3D" id="3.30.40.10">
    <property type="entry name" value="Zinc/RING finger domain, C3HC4 (zinc finger)"/>
    <property type="match status" value="1"/>
</dbReference>
<evidence type="ECO:0000313" key="16">
    <source>
        <dbReference type="EMBL" id="RQM26705.1"/>
    </source>
</evidence>
<dbReference type="InterPro" id="IPR048962">
    <property type="entry name" value="ARIH1-like_UBL"/>
</dbReference>
<sequence>QTFECWKVVYYAMEKAGLAPRQSSFLSRAFFRKSLAQLQDEIHRDVHVRSLSLFDLLMIGIGGTVGSGVFATAGLVRPLTIPSISSNVRRSLDVTPLSGLIPTHGSTYAYAYHALGEYPAVIAGFLLTLEYGIACAGNARAWSAKFVVWMKLMFDTACVLVVLGGMAIGKRLINAITVTKIAVVLFIIIAGLTQFHVEYMDPFLPPSTVNAATGQVVFGWPGVMVGASASFYGYIGYDEVCCLAGEAMNPRKNIPRAVLGTVVGAALLSVLATLSVVGMQRYDLIDVQESYGEAFKSVGYYWASPIVETGEVLTMPVGILIGFLAQPRVQDGLLPPLFGRLDASGNPRVGTFVAGVVLITFATFVEFQVLWNFISLGILLAFNMTNLSLLVVRYGQGSPQLRVGKWRLQLPFVLTLFGLTSFLSALHWQHGAIAPIVATSRGAEAYANYMTSAGVFVAAACSVLMMAVTAILVVNHPTHFEDEDLGDEGKGLFRCPAVPYVPCIAIYFNWLLVVQMPGYTLEHELHSVDDVDLDVDDDEEYDYASDTSSYQYSSDEGAADESKSKRSKTESKTRTTALKVNTNIGSAAAAQYQVISPTSLATQQNALIADVANILSLPKAKASLLLRYFFWNKEQLMDRYCSDPTGVSQAAGTGEEEESKDVKRRCAICCEDETSQLVALGCKHFFCVDCWVPYLQIKIQEGPGCITTTCPQHGCSEVHTTSISRNILTRIRQRVSDSIFQKLLPKKDYMRFQEYLLRSFVDINKTVKWCPSPGCDKAIASSGGLMTVSCVCGCLFCLRYVCKNESETANWILANTKKCPKCSIRIEKNQGCNHMTCRSCKYEFCWTCMDVWSNHNANTGGYYKCNRYDPDTVPSDTDAARAKAELDRYLHYYQRFANHAEAGKFAARKRDDTDRRMAEFEAEANGSYMDVGFLNAAIETLIACRRVLKFSYVYAYYLPQGKEKDLFEHLQEDLEKNTEHLTGLAEKPLDKMDRSDIINYTRVTENFLKNILGDVDNGLLSN</sequence>
<dbReference type="CDD" id="cd20360">
    <property type="entry name" value="Rcat_RBR_TRIAD1"/>
    <property type="match status" value="1"/>
</dbReference>
<evidence type="ECO:0000256" key="5">
    <source>
        <dbReference type="ARBA" id="ARBA00022737"/>
    </source>
</evidence>
<organism evidence="16 17">
    <name type="scientific">Aphanomyces astaci</name>
    <name type="common">Crayfish plague agent</name>
    <dbReference type="NCBI Taxonomy" id="112090"/>
    <lineage>
        <taxon>Eukaryota</taxon>
        <taxon>Sar</taxon>
        <taxon>Stramenopiles</taxon>
        <taxon>Oomycota</taxon>
        <taxon>Saprolegniomycetes</taxon>
        <taxon>Saprolegniales</taxon>
        <taxon>Verrucalvaceae</taxon>
        <taxon>Aphanomyces</taxon>
    </lineage>
</organism>
<dbReference type="InterPro" id="IPR002293">
    <property type="entry name" value="AA/rel_permease1"/>
</dbReference>
<dbReference type="SMART" id="SM00647">
    <property type="entry name" value="IBR"/>
    <property type="match status" value="2"/>
</dbReference>
<dbReference type="PANTHER" id="PTHR43243">
    <property type="entry name" value="INNER MEMBRANE TRANSPORTER YGJI-RELATED"/>
    <property type="match status" value="1"/>
</dbReference>
<evidence type="ECO:0000259" key="14">
    <source>
        <dbReference type="PROSITE" id="PS50089"/>
    </source>
</evidence>
<feature type="transmembrane region" description="Helical" evidence="13">
    <location>
        <begin position="175"/>
        <end position="197"/>
    </location>
</feature>
<feature type="transmembrane region" description="Helical" evidence="13">
    <location>
        <begin position="217"/>
        <end position="237"/>
    </location>
</feature>
<dbReference type="EMBL" id="MZMZ02002251">
    <property type="protein sequence ID" value="RQM26705.1"/>
    <property type="molecule type" value="Genomic_DNA"/>
</dbReference>
<dbReference type="InterPro" id="IPR045840">
    <property type="entry name" value="Ariadne"/>
</dbReference>
<evidence type="ECO:0000256" key="4">
    <source>
        <dbReference type="ARBA" id="ARBA00022723"/>
    </source>
</evidence>
<dbReference type="GO" id="GO:0015171">
    <property type="term" value="F:amino acid transmembrane transporter activity"/>
    <property type="evidence" value="ECO:0007669"/>
    <property type="project" value="TreeGrafter"/>
</dbReference>
<feature type="domain" description="RING-type" evidence="14">
    <location>
        <begin position="666"/>
        <end position="713"/>
    </location>
</feature>
<dbReference type="Gene3D" id="1.20.120.1750">
    <property type="match status" value="1"/>
</dbReference>
<evidence type="ECO:0000256" key="2">
    <source>
        <dbReference type="ARBA" id="ARBA00022679"/>
    </source>
</evidence>
<feature type="compositionally biased region" description="Basic and acidic residues" evidence="12">
    <location>
        <begin position="560"/>
        <end position="573"/>
    </location>
</feature>
<keyword evidence="4" id="KW-0479">Metal-binding</keyword>
<dbReference type="AlphaFoldDB" id="A0A425DBQ0"/>
<keyword evidence="17" id="KW-1185">Reference proteome</keyword>
<dbReference type="GO" id="GO:0016020">
    <property type="term" value="C:membrane"/>
    <property type="evidence" value="ECO:0007669"/>
    <property type="project" value="UniProtKB-SubCell"/>
</dbReference>
<feature type="transmembrane region" description="Helical" evidence="13">
    <location>
        <begin position="146"/>
        <end position="168"/>
    </location>
</feature>
<evidence type="ECO:0000256" key="1">
    <source>
        <dbReference type="ARBA" id="ARBA00004141"/>
    </source>
</evidence>
<dbReference type="PANTHER" id="PTHR43243:SF82">
    <property type="entry name" value="CATIONIC AMINO ACID TRANSPORTER C-TERMINAL DOMAIN-CONTAINING PROTEIN"/>
    <property type="match status" value="1"/>
</dbReference>
<dbReference type="SUPFAM" id="SSF57850">
    <property type="entry name" value="RING/U-box"/>
    <property type="match status" value="3"/>
</dbReference>
<evidence type="ECO:0000256" key="8">
    <source>
        <dbReference type="ARBA" id="ARBA00022833"/>
    </source>
</evidence>
<gene>
    <name evidence="16" type="ORF">B5M09_001489</name>
</gene>
<feature type="transmembrane region" description="Helical" evidence="13">
    <location>
        <begin position="53"/>
        <end position="76"/>
    </location>
</feature>
<keyword evidence="10 13" id="KW-0472">Membrane</keyword>
<evidence type="ECO:0000256" key="9">
    <source>
        <dbReference type="ARBA" id="ARBA00022989"/>
    </source>
</evidence>
<protein>
    <recommendedName>
        <fullName evidence="18">RING-type domain-containing protein</fullName>
    </recommendedName>
</protein>
<dbReference type="Gene3D" id="1.20.1740.10">
    <property type="entry name" value="Amino acid/polyamine transporter I"/>
    <property type="match status" value="1"/>
</dbReference>
<dbReference type="VEuPathDB" id="FungiDB:H257_05046"/>
<dbReference type="InterPro" id="IPR002867">
    <property type="entry name" value="IBR_dom"/>
</dbReference>
<evidence type="ECO:0000256" key="10">
    <source>
        <dbReference type="ARBA" id="ARBA00023136"/>
    </source>
</evidence>
<keyword evidence="6 11" id="KW-0863">Zinc-finger</keyword>
<dbReference type="Pfam" id="PF21235">
    <property type="entry name" value="UBA_ARI1"/>
    <property type="match status" value="1"/>
</dbReference>
<dbReference type="PROSITE" id="PS50089">
    <property type="entry name" value="ZF_RING_2"/>
    <property type="match status" value="1"/>
</dbReference>
<dbReference type="PROSITE" id="PS51873">
    <property type="entry name" value="TRIAD"/>
    <property type="match status" value="1"/>
</dbReference>
<evidence type="ECO:0000256" key="11">
    <source>
        <dbReference type="PROSITE-ProRule" id="PRU00175"/>
    </source>
</evidence>
<keyword evidence="5" id="KW-0677">Repeat</keyword>